<proteinExistence type="predicted"/>
<evidence type="ECO:0000313" key="2">
    <source>
        <dbReference type="EMBL" id="CAA6817601.1"/>
    </source>
</evidence>
<organism evidence="2">
    <name type="scientific">uncultured Sulfurovum sp</name>
    <dbReference type="NCBI Taxonomy" id="269237"/>
    <lineage>
        <taxon>Bacteria</taxon>
        <taxon>Pseudomonadati</taxon>
        <taxon>Campylobacterota</taxon>
        <taxon>Epsilonproteobacteria</taxon>
        <taxon>Campylobacterales</taxon>
        <taxon>Sulfurovaceae</taxon>
        <taxon>Sulfurovum</taxon>
        <taxon>environmental samples</taxon>
    </lineage>
</organism>
<sequence length="146" mass="14974">MNKTLFIAAATTILVTASFANPNTGCGLGNEVISNQDSVLMQVFAATTNGTSGNQTFGITSGTSGCAKPAKFVSNDRANEFVAGNMDVLALDISNGQGEALSTLATLLNISNPDTFATVLQANFDKIYTSSNVTSANVIDNIVALG</sequence>
<evidence type="ECO:0000256" key="1">
    <source>
        <dbReference type="SAM" id="SignalP"/>
    </source>
</evidence>
<dbReference type="AlphaFoldDB" id="A0A6S6T386"/>
<dbReference type="Pfam" id="PF11220">
    <property type="entry name" value="DUF3015"/>
    <property type="match status" value="1"/>
</dbReference>
<dbReference type="InterPro" id="IPR021383">
    <property type="entry name" value="DUF3015"/>
</dbReference>
<name>A0A6S6T386_9BACT</name>
<keyword evidence="1" id="KW-0732">Signal</keyword>
<feature type="signal peptide" evidence="1">
    <location>
        <begin position="1"/>
        <end position="20"/>
    </location>
</feature>
<gene>
    <name evidence="2" type="ORF">HELGO_WM8120</name>
</gene>
<dbReference type="EMBL" id="CACVAX010000050">
    <property type="protein sequence ID" value="CAA6817601.1"/>
    <property type="molecule type" value="Genomic_DNA"/>
</dbReference>
<reference evidence="2" key="1">
    <citation type="submission" date="2020-01" db="EMBL/GenBank/DDBJ databases">
        <authorList>
            <person name="Meier V. D."/>
            <person name="Meier V D."/>
        </authorList>
    </citation>
    <scope>NUCLEOTIDE SEQUENCE</scope>
    <source>
        <strain evidence="2">HLG_WM_MAG_04</strain>
    </source>
</reference>
<feature type="chain" id="PRO_5027670247" description="DUF3015 domain-containing protein" evidence="1">
    <location>
        <begin position="21"/>
        <end position="146"/>
    </location>
</feature>
<evidence type="ECO:0008006" key="3">
    <source>
        <dbReference type="Google" id="ProtNLM"/>
    </source>
</evidence>
<protein>
    <recommendedName>
        <fullName evidence="3">DUF3015 domain-containing protein</fullName>
    </recommendedName>
</protein>
<accession>A0A6S6T386</accession>